<dbReference type="PANTHER" id="PTHR43032">
    <property type="entry name" value="PROTEIN-METHIONINE-SULFOXIDE REDUCTASE"/>
    <property type="match status" value="1"/>
</dbReference>
<dbReference type="OrthoDB" id="5241952at2"/>
<dbReference type="Proteomes" id="UP000317982">
    <property type="component" value="Unassembled WGS sequence"/>
</dbReference>
<dbReference type="PRINTS" id="PR00407">
    <property type="entry name" value="EUMOPTERIN"/>
</dbReference>
<protein>
    <submittedName>
        <fullName evidence="4">Molybdopterin-dependent oxidoreductase</fullName>
    </submittedName>
</protein>
<dbReference type="PANTHER" id="PTHR43032:SF2">
    <property type="entry name" value="BLL0505 PROTEIN"/>
    <property type="match status" value="1"/>
</dbReference>
<evidence type="ECO:0000313" key="4">
    <source>
        <dbReference type="EMBL" id="TQS43118.1"/>
    </source>
</evidence>
<feature type="transmembrane region" description="Helical" evidence="2">
    <location>
        <begin position="114"/>
        <end position="136"/>
    </location>
</feature>
<dbReference type="InterPro" id="IPR008335">
    <property type="entry name" value="Mopterin_OxRdtase_euk"/>
</dbReference>
<keyword evidence="2" id="KW-0812">Transmembrane</keyword>
<dbReference type="CDD" id="cd00321">
    <property type="entry name" value="SO_family_Moco"/>
    <property type="match status" value="1"/>
</dbReference>
<name>A0A545AP63_9ACTN</name>
<feature type="transmembrane region" description="Helical" evidence="2">
    <location>
        <begin position="30"/>
        <end position="53"/>
    </location>
</feature>
<keyword evidence="2" id="KW-0472">Membrane</keyword>
<dbReference type="InterPro" id="IPR036374">
    <property type="entry name" value="OxRdtase_Mopterin-bd_sf"/>
</dbReference>
<feature type="domain" description="Oxidoreductase molybdopterin-binding" evidence="3">
    <location>
        <begin position="263"/>
        <end position="395"/>
    </location>
</feature>
<dbReference type="Gene3D" id="3.90.420.10">
    <property type="entry name" value="Oxidoreductase, molybdopterin-binding domain"/>
    <property type="match status" value="1"/>
</dbReference>
<keyword evidence="5" id="KW-1185">Reference proteome</keyword>
<dbReference type="EMBL" id="VIRS01000015">
    <property type="protein sequence ID" value="TQS43118.1"/>
    <property type="molecule type" value="Genomic_DNA"/>
</dbReference>
<evidence type="ECO:0000256" key="1">
    <source>
        <dbReference type="SAM" id="MobiDB-lite"/>
    </source>
</evidence>
<dbReference type="Pfam" id="PF00174">
    <property type="entry name" value="Oxidored_molyb"/>
    <property type="match status" value="1"/>
</dbReference>
<feature type="transmembrane region" description="Helical" evidence="2">
    <location>
        <begin position="148"/>
        <end position="168"/>
    </location>
</feature>
<accession>A0A545AP63</accession>
<dbReference type="AlphaFoldDB" id="A0A545AP63"/>
<dbReference type="GO" id="GO:0016491">
    <property type="term" value="F:oxidoreductase activity"/>
    <property type="evidence" value="ECO:0007669"/>
    <property type="project" value="InterPro"/>
</dbReference>
<dbReference type="InterPro" id="IPR000572">
    <property type="entry name" value="OxRdtase_Mopterin-bd_dom"/>
</dbReference>
<dbReference type="InParanoid" id="A0A545AP63"/>
<proteinExistence type="predicted"/>
<feature type="transmembrane region" description="Helical" evidence="2">
    <location>
        <begin position="73"/>
        <end position="93"/>
    </location>
</feature>
<feature type="compositionally biased region" description="Pro residues" evidence="1">
    <location>
        <begin position="179"/>
        <end position="194"/>
    </location>
</feature>
<comment type="caution">
    <text evidence="4">The sequence shown here is derived from an EMBL/GenBank/DDBJ whole genome shotgun (WGS) entry which is preliminary data.</text>
</comment>
<evidence type="ECO:0000256" key="2">
    <source>
        <dbReference type="SAM" id="Phobius"/>
    </source>
</evidence>
<keyword evidence="2" id="KW-1133">Transmembrane helix</keyword>
<feature type="region of interest" description="Disordered" evidence="1">
    <location>
        <begin position="175"/>
        <end position="201"/>
    </location>
</feature>
<evidence type="ECO:0000313" key="5">
    <source>
        <dbReference type="Proteomes" id="UP000317982"/>
    </source>
</evidence>
<evidence type="ECO:0000259" key="3">
    <source>
        <dbReference type="Pfam" id="PF00174"/>
    </source>
</evidence>
<reference evidence="4 5" key="1">
    <citation type="submission" date="2019-07" db="EMBL/GenBank/DDBJ databases">
        <title>Cryptosporangium phraense sp. nov., isolated from plant litter.</title>
        <authorList>
            <person name="Suriyachadkun C."/>
        </authorList>
    </citation>
    <scope>NUCLEOTIDE SEQUENCE [LARGE SCALE GENOMIC DNA]</scope>
    <source>
        <strain evidence="4 5">A-T 5661</strain>
    </source>
</reference>
<organism evidence="4 5">
    <name type="scientific">Cryptosporangium phraense</name>
    <dbReference type="NCBI Taxonomy" id="2593070"/>
    <lineage>
        <taxon>Bacteria</taxon>
        <taxon>Bacillati</taxon>
        <taxon>Actinomycetota</taxon>
        <taxon>Actinomycetes</taxon>
        <taxon>Cryptosporangiales</taxon>
        <taxon>Cryptosporangiaceae</taxon>
        <taxon>Cryptosporangium</taxon>
    </lineage>
</organism>
<sequence length="398" mass="43019">MNPVPRAALRRGPFRDGAFPSELRSERLSAWLGLWLGVAFGICFLTGIVSHGAQEWAFWPSRPVQLYRVTQGVHVATGYVCVPLLLAKFWAVYPKLFTWPPARDVGHAVSRGALFLLVASALVQVVSGVLNTARWYAFGFFFTTVHYWSAWTCVGALLIHVGSQIAVLRRELGRTARPPQTPPTAPGPGQPRPPSAGAATGTNRLSRRTLLGAVGTAAGVVTLATAGQTVPPLARISLLAPRQPHRGPQSLPVNRTAAGAGIPPIDASYRLTCAGPTTTSLTLDALHHLDQHTVTLPITCVEGWSATADWTGVRIRDLLDLAGFDPDAPVRVVSLQRRGNYRSSVLHPNHHRDPLTLLALHLDGEPLAPDHGYPARLIAPNRPGVQQTKWVTRVERLA</sequence>
<dbReference type="SUPFAM" id="SSF56524">
    <property type="entry name" value="Oxidoreductase molybdopterin-binding domain"/>
    <property type="match status" value="1"/>
</dbReference>
<gene>
    <name evidence="4" type="ORF">FL583_21890</name>
</gene>